<dbReference type="Proteomes" id="UP000618445">
    <property type="component" value="Unassembled WGS sequence"/>
</dbReference>
<reference evidence="1 2" key="1">
    <citation type="journal article" date="2020" name="ISME J.">
        <title>Comparative genomics reveals insights into cyanobacterial evolution and habitat adaptation.</title>
        <authorList>
            <person name="Chen M.Y."/>
            <person name="Teng W.K."/>
            <person name="Zhao L."/>
            <person name="Hu C.X."/>
            <person name="Zhou Y.K."/>
            <person name="Han B.P."/>
            <person name="Song L.R."/>
            <person name="Shu W.S."/>
        </authorList>
    </citation>
    <scope>NUCLEOTIDE SEQUENCE [LARGE SCALE GENOMIC DNA]</scope>
    <source>
        <strain evidence="1 2">FACHB-1050</strain>
    </source>
</reference>
<organism evidence="1 2">
    <name type="scientific">Phormidium tenue FACHB-1050</name>
    <dbReference type="NCBI Taxonomy" id="2692857"/>
    <lineage>
        <taxon>Bacteria</taxon>
        <taxon>Bacillati</taxon>
        <taxon>Cyanobacteriota</taxon>
        <taxon>Cyanophyceae</taxon>
        <taxon>Oscillatoriophycideae</taxon>
        <taxon>Oscillatoriales</taxon>
        <taxon>Oscillatoriaceae</taxon>
        <taxon>Phormidium</taxon>
    </lineage>
</organism>
<dbReference type="RefSeq" id="WP_190575236.1">
    <property type="nucleotide sequence ID" value="NZ_CAWPQU010000001.1"/>
</dbReference>
<evidence type="ECO:0000313" key="2">
    <source>
        <dbReference type="Proteomes" id="UP000618445"/>
    </source>
</evidence>
<accession>A0ABR8C3F6</accession>
<protein>
    <submittedName>
        <fullName evidence="1">Uncharacterized protein</fullName>
    </submittedName>
</protein>
<evidence type="ECO:0000313" key="1">
    <source>
        <dbReference type="EMBL" id="MBD2315263.1"/>
    </source>
</evidence>
<name>A0ABR8C3F6_9CYAN</name>
<sequence length="287" mass="33835">MIELIDKVLDRLLQIYKYKKDKKKSFFEEFIQPLQDSFEQLHKDYLESFNSYRDKTLSDFSSEFILELANDIRKDHFLTKGVRGKVKLMSKHLTDTEEKSRTVVLSSDDLGYSVINSLPSKSEKNYLEKLLRQYSTNTIRYFIIPEQHFFNNGGARLIDNAPRTSLLKGLEFVNEMSKEDLSKIRKIFKDNRNKNYLLIDDRPLIVNKEDKSEMADIIHFSGEYKIAAWFPEFIFDKTRQNVLKTNDITKIKQALTVALIDNIINLLQSRYEMATEVYLLLKKEIKS</sequence>
<gene>
    <name evidence="1" type="ORF">H6G05_00175</name>
</gene>
<dbReference type="EMBL" id="JACJQY010000001">
    <property type="protein sequence ID" value="MBD2315263.1"/>
    <property type="molecule type" value="Genomic_DNA"/>
</dbReference>
<comment type="caution">
    <text evidence="1">The sequence shown here is derived from an EMBL/GenBank/DDBJ whole genome shotgun (WGS) entry which is preliminary data.</text>
</comment>
<proteinExistence type="predicted"/>
<keyword evidence="2" id="KW-1185">Reference proteome</keyword>